<dbReference type="OrthoDB" id="9775217at2"/>
<dbReference type="PROSITE" id="PS51794">
    <property type="entry name" value="DAC"/>
    <property type="match status" value="1"/>
</dbReference>
<evidence type="ECO:0000256" key="1">
    <source>
        <dbReference type="ARBA" id="ARBA00000877"/>
    </source>
</evidence>
<organism evidence="7 8">
    <name type="scientific">Sorangium cellulosum</name>
    <name type="common">Polyangium cellulosum</name>
    <dbReference type="NCBI Taxonomy" id="56"/>
    <lineage>
        <taxon>Bacteria</taxon>
        <taxon>Pseudomonadati</taxon>
        <taxon>Myxococcota</taxon>
        <taxon>Polyangia</taxon>
        <taxon>Polyangiales</taxon>
        <taxon>Polyangiaceae</taxon>
        <taxon>Sorangium</taxon>
    </lineage>
</organism>
<dbReference type="PANTHER" id="PTHR34185">
    <property type="entry name" value="DIADENYLATE CYCLASE"/>
    <property type="match status" value="1"/>
</dbReference>
<dbReference type="Gene3D" id="3.40.1700.10">
    <property type="entry name" value="DNA integrity scanning protein, DisA, N-terminal domain"/>
    <property type="match status" value="1"/>
</dbReference>
<dbReference type="Proteomes" id="UP000295781">
    <property type="component" value="Chromosome"/>
</dbReference>
<keyword evidence="3" id="KW-0548">Nucleotidyltransferase</keyword>
<dbReference type="EMBL" id="CP012670">
    <property type="protein sequence ID" value="AUX26856.1"/>
    <property type="molecule type" value="Genomic_DNA"/>
</dbReference>
<dbReference type="InterPro" id="IPR036888">
    <property type="entry name" value="DNA_integrity_DisA_N_sf"/>
</dbReference>
<keyword evidence="4" id="KW-0547">Nucleotide-binding</keyword>
<comment type="catalytic activity">
    <reaction evidence="1">
        <text>2 ATP = 3',3'-c-di-AMP + 2 diphosphate</text>
        <dbReference type="Rhea" id="RHEA:35655"/>
        <dbReference type="ChEBI" id="CHEBI:30616"/>
        <dbReference type="ChEBI" id="CHEBI:33019"/>
        <dbReference type="ChEBI" id="CHEBI:71500"/>
        <dbReference type="EC" id="2.7.7.85"/>
    </reaction>
</comment>
<keyword evidence="5" id="KW-0067">ATP-binding</keyword>
<dbReference type="RefSeq" id="WP_129354738.1">
    <property type="nucleotide sequence ID" value="NZ_CP012670.1"/>
</dbReference>
<evidence type="ECO:0000256" key="2">
    <source>
        <dbReference type="ARBA" id="ARBA00022679"/>
    </source>
</evidence>
<feature type="domain" description="DAC" evidence="6">
    <location>
        <begin position="130"/>
        <end position="296"/>
    </location>
</feature>
<evidence type="ECO:0000256" key="4">
    <source>
        <dbReference type="ARBA" id="ARBA00022741"/>
    </source>
</evidence>
<evidence type="ECO:0000256" key="5">
    <source>
        <dbReference type="ARBA" id="ARBA00022840"/>
    </source>
</evidence>
<proteinExistence type="inferred from homology"/>
<dbReference type="AlphaFoldDB" id="A0A4P2QC20"/>
<sequence>MVGLHDDPPSAPTELQMQLLHAAASIGRLPLTRRVLYMGDVPFPAELIDATLREKLVHVVSRAPLRDALLQRAERAVCVPGYAMGRQDKLKLALIGATTRGYVQQGDRVIGLVGPGPQAYPDTLLVTELDQTAREATVFGEIGGGRVDPAVFEAIVELALELGIEGWEGHALGAMFVIGDVERVMAGSRQLTINPFRGYSDAERDLADPAVREALRGFSTLDGAFVVREDGVVVAAARYLEFPARTDIQIPLGLGSRHVAAALVTAATDAIAVVVSQATGNVRVFRRGAAVLELPPGHRRI</sequence>
<dbReference type="GO" id="GO:0106408">
    <property type="term" value="F:diadenylate cyclase activity"/>
    <property type="evidence" value="ECO:0007669"/>
    <property type="project" value="UniProtKB-EC"/>
</dbReference>
<dbReference type="InterPro" id="IPR050338">
    <property type="entry name" value="DisA"/>
</dbReference>
<dbReference type="PANTHER" id="PTHR34185:SF1">
    <property type="entry name" value="DIADENYLATE CYCLASE"/>
    <property type="match status" value="1"/>
</dbReference>
<dbReference type="GO" id="GO:0004016">
    <property type="term" value="F:adenylate cyclase activity"/>
    <property type="evidence" value="ECO:0007669"/>
    <property type="project" value="TreeGrafter"/>
</dbReference>
<reference evidence="7 8" key="1">
    <citation type="submission" date="2015-09" db="EMBL/GenBank/DDBJ databases">
        <title>Sorangium comparison.</title>
        <authorList>
            <person name="Zaburannyi N."/>
            <person name="Bunk B."/>
            <person name="Overmann J."/>
            <person name="Mueller R."/>
        </authorList>
    </citation>
    <scope>NUCLEOTIDE SEQUENCE [LARGE SCALE GENOMIC DNA]</scope>
    <source>
        <strain evidence="7 8">So ceGT47</strain>
    </source>
</reference>
<name>A0A4P2QC20_SORCE</name>
<evidence type="ECO:0000313" key="7">
    <source>
        <dbReference type="EMBL" id="AUX26856.1"/>
    </source>
</evidence>
<dbReference type="InterPro" id="IPR003390">
    <property type="entry name" value="DNA_integrity_scan_DisA_N"/>
</dbReference>
<evidence type="ECO:0000256" key="3">
    <source>
        <dbReference type="ARBA" id="ARBA00022695"/>
    </source>
</evidence>
<gene>
    <name evidence="7" type="ORF">SOCEGT47_074260</name>
</gene>
<dbReference type="GO" id="GO:0005524">
    <property type="term" value="F:ATP binding"/>
    <property type="evidence" value="ECO:0007669"/>
    <property type="project" value="UniProtKB-KW"/>
</dbReference>
<dbReference type="SUPFAM" id="SSF143597">
    <property type="entry name" value="YojJ-like"/>
    <property type="match status" value="1"/>
</dbReference>
<accession>A0A4P2QC20</accession>
<evidence type="ECO:0000259" key="6">
    <source>
        <dbReference type="PROSITE" id="PS51794"/>
    </source>
</evidence>
<dbReference type="InterPro" id="IPR014499">
    <property type="entry name" value="DAC_DacZ"/>
</dbReference>
<dbReference type="Pfam" id="PF02457">
    <property type="entry name" value="DAC"/>
    <property type="match status" value="1"/>
</dbReference>
<dbReference type="HAMAP" id="MF_00840">
    <property type="entry name" value="DacZ"/>
    <property type="match status" value="1"/>
</dbReference>
<evidence type="ECO:0000313" key="8">
    <source>
        <dbReference type="Proteomes" id="UP000295781"/>
    </source>
</evidence>
<keyword evidence="2" id="KW-0808">Transferase</keyword>
<protein>
    <recommendedName>
        <fullName evidence="6">DAC domain-containing protein</fullName>
    </recommendedName>
</protein>